<keyword evidence="1 5" id="KW-0028">Amino-acid biosynthesis</keyword>
<dbReference type="NCBIfam" id="TIGR00512">
    <property type="entry name" value="salvage_mtnA"/>
    <property type="match status" value="1"/>
</dbReference>
<dbReference type="FunFam" id="3.40.50.10470:FF:000006">
    <property type="entry name" value="Methylthioribose-1-phosphate isomerase"/>
    <property type="match status" value="1"/>
</dbReference>
<evidence type="ECO:0000256" key="5">
    <source>
        <dbReference type="HAMAP-Rule" id="MF_01678"/>
    </source>
</evidence>
<dbReference type="InterPro" id="IPR000649">
    <property type="entry name" value="IF-2B-related"/>
</dbReference>
<keyword evidence="2 5" id="KW-0486">Methionine biosynthesis</keyword>
<dbReference type="HAMAP" id="MF_01678">
    <property type="entry name" value="Salvage_MtnA"/>
    <property type="match status" value="1"/>
</dbReference>
<dbReference type="InterPro" id="IPR027363">
    <property type="entry name" value="M1Pi_N"/>
</dbReference>
<comment type="function">
    <text evidence="5">Catalyzes the interconversion of methylthioribose-1-phosphate (MTR-1-P) into methylthioribulose-1-phosphate (MTRu-1-P).</text>
</comment>
<feature type="active site" description="Proton donor" evidence="5">
    <location>
        <position position="236"/>
    </location>
</feature>
<evidence type="ECO:0000256" key="4">
    <source>
        <dbReference type="ARBA" id="ARBA00052401"/>
    </source>
</evidence>
<comment type="pathway">
    <text evidence="5">Amino-acid biosynthesis; L-methionine biosynthesis via salvage pathway; L-methionine from S-methyl-5-thio-alpha-D-ribose 1-phosphate: step 1/6.</text>
</comment>
<dbReference type="NCBIfam" id="TIGR00524">
    <property type="entry name" value="eIF-2B_rel"/>
    <property type="match status" value="1"/>
</dbReference>
<evidence type="ECO:0000256" key="1">
    <source>
        <dbReference type="ARBA" id="ARBA00022605"/>
    </source>
</evidence>
<evidence type="ECO:0000313" key="6">
    <source>
        <dbReference type="EMBL" id="CEA02119.1"/>
    </source>
</evidence>
<feature type="binding site" evidence="5">
    <location>
        <begin position="246"/>
        <end position="247"/>
    </location>
    <ligand>
        <name>substrate</name>
    </ligand>
</feature>
<dbReference type="GO" id="GO:0046523">
    <property type="term" value="F:S-methyl-5-thioribose-1-phosphate isomerase activity"/>
    <property type="evidence" value="ECO:0007669"/>
    <property type="project" value="UniProtKB-UniRule"/>
</dbReference>
<dbReference type="FunFam" id="1.20.120.420:FF:000003">
    <property type="entry name" value="Methylthioribose-1-phosphate isomerase"/>
    <property type="match status" value="1"/>
</dbReference>
<feature type="binding site" evidence="5">
    <location>
        <position position="90"/>
    </location>
    <ligand>
        <name>substrate</name>
    </ligand>
</feature>
<dbReference type="InterPro" id="IPR042529">
    <property type="entry name" value="IF_2B-like_C"/>
</dbReference>
<dbReference type="Gene3D" id="3.40.50.10470">
    <property type="entry name" value="Translation initiation factor eif-2b, domain 2"/>
    <property type="match status" value="1"/>
</dbReference>
<comment type="catalytic activity">
    <reaction evidence="4 5">
        <text>5-(methylsulfanyl)-alpha-D-ribose 1-phosphate = 5-(methylsulfanyl)-D-ribulose 1-phosphate</text>
        <dbReference type="Rhea" id="RHEA:19989"/>
        <dbReference type="ChEBI" id="CHEBI:58533"/>
        <dbReference type="ChEBI" id="CHEBI:58548"/>
        <dbReference type="EC" id="5.3.1.23"/>
    </reaction>
</comment>
<organism evidence="6">
    <name type="scientific">Metalysinibacillus saudimassiliensis</name>
    <dbReference type="NCBI Taxonomy" id="1461583"/>
    <lineage>
        <taxon>Bacteria</taxon>
        <taxon>Bacillati</taxon>
        <taxon>Bacillota</taxon>
        <taxon>Bacilli</taxon>
        <taxon>Bacillales</taxon>
        <taxon>Caryophanaceae</taxon>
        <taxon>Metalysinibacillus</taxon>
    </lineage>
</organism>
<dbReference type="SUPFAM" id="SSF100950">
    <property type="entry name" value="NagB/RpiA/CoA transferase-like"/>
    <property type="match status" value="1"/>
</dbReference>
<feature type="binding site" evidence="5">
    <location>
        <position position="195"/>
    </location>
    <ligand>
        <name>substrate</name>
    </ligand>
</feature>
<evidence type="ECO:0000256" key="3">
    <source>
        <dbReference type="ARBA" id="ARBA00023235"/>
    </source>
</evidence>
<dbReference type="Pfam" id="PF01008">
    <property type="entry name" value="IF-2B"/>
    <property type="match status" value="1"/>
</dbReference>
<reference evidence="6" key="1">
    <citation type="submission" date="2014-07" db="EMBL/GenBank/DDBJ databases">
        <authorList>
            <person name="Urmite Genomes Urmite Genomes"/>
        </authorList>
    </citation>
    <scope>NUCLEOTIDE SEQUENCE</scope>
    <source>
        <strain evidence="6">13S34_air</strain>
    </source>
</reference>
<gene>
    <name evidence="5 6" type="primary">mtnA</name>
    <name evidence="6" type="ORF">BN1050_01137</name>
</gene>
<dbReference type="PATRIC" id="fig|1461583.4.peg.1098"/>
<feature type="site" description="Transition state stabilizer" evidence="5">
    <location>
        <position position="156"/>
    </location>
</feature>
<dbReference type="InterPro" id="IPR037171">
    <property type="entry name" value="NagB/RpiA_transferase-like"/>
</dbReference>
<dbReference type="NCBIfam" id="NF004326">
    <property type="entry name" value="PRK05720.1"/>
    <property type="match status" value="1"/>
</dbReference>
<dbReference type="HOGENOM" id="CLU_016218_1_2_9"/>
<dbReference type="PANTHER" id="PTHR43475:SF4">
    <property type="entry name" value="METHYLTHIORIBOSE-1-PHOSPHATE ISOMERASE"/>
    <property type="match status" value="1"/>
</dbReference>
<dbReference type="EC" id="5.3.1.23" evidence="5"/>
<dbReference type="InterPro" id="IPR011559">
    <property type="entry name" value="Initiation_fac_2B_a/b/d"/>
</dbReference>
<dbReference type="PANTHER" id="PTHR43475">
    <property type="entry name" value="METHYLTHIORIBOSE-1-PHOSPHATE ISOMERASE"/>
    <property type="match status" value="1"/>
</dbReference>
<comment type="similarity">
    <text evidence="5">Belongs to the EIF-2B alpha/beta/delta subunits family. MtnA subfamily.</text>
</comment>
<dbReference type="GO" id="GO:0019509">
    <property type="term" value="P:L-methionine salvage from methylthioadenosine"/>
    <property type="evidence" value="ECO:0007669"/>
    <property type="project" value="UniProtKB-UniRule"/>
</dbReference>
<feature type="binding site" evidence="5">
    <location>
        <begin position="48"/>
        <end position="50"/>
    </location>
    <ligand>
        <name>substrate</name>
    </ligand>
</feature>
<dbReference type="InterPro" id="IPR005251">
    <property type="entry name" value="IF-M1Pi"/>
</dbReference>
<keyword evidence="3 5" id="KW-0413">Isomerase</keyword>
<dbReference type="Gene3D" id="1.20.120.420">
    <property type="entry name" value="translation initiation factor eif-2b, domain 1"/>
    <property type="match status" value="1"/>
</dbReference>
<accession>A0A078M758</accession>
<dbReference type="AlphaFoldDB" id="A0A078M758"/>
<proteinExistence type="inferred from homology"/>
<name>A0A078M758_9BACL</name>
<sequence>MTTLPATLLYTSGKLKILDQTVLPFETNYLTATTVQDVYEAIQKLQVRGAPAIGLAGGYGLALSACQTYQNVVEAKQQLRSDAAYLIAARPTAVNLATIVNAIVAVAHNATTLNDLRSVVENEIKRLHEADVTQGYAIGEHALQVLGTKRKVMTICNAGAIATAKYGTALAPFHLGKERGIDFSVVACETRPLLQGARLTVWELQQAGIDVTLITDNMAAYALATQQIEAVIVGADRIAQNGDTANKIGTLGLAIVAKAYGIPFYIAAPSTTFDFTCATGDDIEIEQRANEEVTTVLGKAIAAPTTSVLNPAFDVTPAAYITAIITEKGVLQAPYMTSIKQFEEELV</sequence>
<protein>
    <recommendedName>
        <fullName evidence="5">Methylthioribose-1-phosphate isomerase</fullName>
        <shortName evidence="5">M1Pi</shortName>
        <shortName evidence="5">MTR-1-P isomerase</shortName>
        <ecNumber evidence="5">5.3.1.23</ecNumber>
    </recommendedName>
    <alternativeName>
        <fullName evidence="5">S-methyl-5-thioribose-1-phosphate isomerase</fullName>
    </alternativeName>
</protein>
<dbReference type="UniPathway" id="UPA00904">
    <property type="reaction ID" value="UER00874"/>
</dbReference>
<dbReference type="EMBL" id="LN483074">
    <property type="protein sequence ID" value="CEA02119.1"/>
    <property type="molecule type" value="Genomic_DNA"/>
</dbReference>
<evidence type="ECO:0000256" key="2">
    <source>
        <dbReference type="ARBA" id="ARBA00023167"/>
    </source>
</evidence>